<evidence type="ECO:0000256" key="5">
    <source>
        <dbReference type="ARBA" id="ARBA00014125"/>
    </source>
</evidence>
<gene>
    <name evidence="16" type="ORF">PSYICH_LOCUS3225</name>
</gene>
<keyword evidence="8" id="KW-0677">Repeat</keyword>
<comment type="subcellular location">
    <subcellularLocation>
        <location evidence="3">Cell junction</location>
        <location evidence="3">Adherens junction</location>
    </subcellularLocation>
    <subcellularLocation>
        <location evidence="2">Cell membrane</location>
        <topology evidence="2">Peripheral membrane protein</topology>
        <orientation evidence="2">Cytoplasmic side</orientation>
    </subcellularLocation>
    <subcellularLocation>
        <location evidence="1">Cytoplasm</location>
        <location evidence="1">Cytoskeleton</location>
    </subcellularLocation>
</comment>
<protein>
    <recommendedName>
        <fullName evidence="5">Vinculin</fullName>
    </recommendedName>
</protein>
<dbReference type="GO" id="GO:0015629">
    <property type="term" value="C:actin cytoskeleton"/>
    <property type="evidence" value="ECO:0007669"/>
    <property type="project" value="InterPro"/>
</dbReference>
<evidence type="ECO:0000256" key="2">
    <source>
        <dbReference type="ARBA" id="ARBA00004413"/>
    </source>
</evidence>
<evidence type="ECO:0000256" key="7">
    <source>
        <dbReference type="ARBA" id="ARBA00022490"/>
    </source>
</evidence>
<accession>A0A9P0G8R2</accession>
<name>A0A9P0G8R2_9CUCU</name>
<evidence type="ECO:0000256" key="1">
    <source>
        <dbReference type="ARBA" id="ARBA00004245"/>
    </source>
</evidence>
<keyword evidence="13" id="KW-0206">Cytoskeleton</keyword>
<dbReference type="InterPro" id="IPR017997">
    <property type="entry name" value="Vinculin"/>
</dbReference>
<dbReference type="OrthoDB" id="29742at2759"/>
<evidence type="ECO:0000256" key="8">
    <source>
        <dbReference type="ARBA" id="ARBA00022737"/>
    </source>
</evidence>
<feature type="region of interest" description="Disordered" evidence="15">
    <location>
        <begin position="809"/>
        <end position="841"/>
    </location>
</feature>
<evidence type="ECO:0000256" key="14">
    <source>
        <dbReference type="SAM" id="Coils"/>
    </source>
</evidence>
<evidence type="ECO:0000256" key="4">
    <source>
        <dbReference type="ARBA" id="ARBA00008376"/>
    </source>
</evidence>
<evidence type="ECO:0000313" key="16">
    <source>
        <dbReference type="EMBL" id="CAH1102081.1"/>
    </source>
</evidence>
<evidence type="ECO:0000256" key="15">
    <source>
        <dbReference type="SAM" id="MobiDB-lite"/>
    </source>
</evidence>
<evidence type="ECO:0000256" key="9">
    <source>
        <dbReference type="ARBA" id="ARBA00022889"/>
    </source>
</evidence>
<dbReference type="PROSITE" id="PS00664">
    <property type="entry name" value="VINCULIN_2"/>
    <property type="match status" value="2"/>
</dbReference>
<dbReference type="Gene3D" id="1.20.120.230">
    <property type="entry name" value="Alpha-catenin/vinculin-like"/>
    <property type="match status" value="4"/>
</dbReference>
<evidence type="ECO:0000256" key="13">
    <source>
        <dbReference type="ARBA" id="ARBA00023212"/>
    </source>
</evidence>
<reference evidence="16" key="1">
    <citation type="submission" date="2022-01" db="EMBL/GenBank/DDBJ databases">
        <authorList>
            <person name="King R."/>
        </authorList>
    </citation>
    <scope>NUCLEOTIDE SEQUENCE</scope>
</reference>
<keyword evidence="11" id="KW-0472">Membrane</keyword>
<evidence type="ECO:0000256" key="10">
    <source>
        <dbReference type="ARBA" id="ARBA00022949"/>
    </source>
</evidence>
<keyword evidence="10" id="KW-0965">Cell junction</keyword>
<dbReference type="Proteomes" id="UP001153636">
    <property type="component" value="Chromosome 12"/>
</dbReference>
<dbReference type="GO" id="GO:0051015">
    <property type="term" value="F:actin filament binding"/>
    <property type="evidence" value="ECO:0007669"/>
    <property type="project" value="InterPro"/>
</dbReference>
<dbReference type="GO" id="GO:0005198">
    <property type="term" value="F:structural molecule activity"/>
    <property type="evidence" value="ECO:0007669"/>
    <property type="project" value="InterPro"/>
</dbReference>
<dbReference type="GO" id="GO:0005886">
    <property type="term" value="C:plasma membrane"/>
    <property type="evidence" value="ECO:0007669"/>
    <property type="project" value="UniProtKB-SubCell"/>
</dbReference>
<dbReference type="GO" id="GO:0007155">
    <property type="term" value="P:cell adhesion"/>
    <property type="evidence" value="ECO:0007669"/>
    <property type="project" value="UniProtKB-KW"/>
</dbReference>
<dbReference type="InterPro" id="IPR000633">
    <property type="entry name" value="Vinculin_CS"/>
</dbReference>
<feature type="region of interest" description="Disordered" evidence="15">
    <location>
        <begin position="757"/>
        <end position="791"/>
    </location>
</feature>
<dbReference type="InterPro" id="IPR006077">
    <property type="entry name" value="Vinculin/catenin"/>
</dbReference>
<evidence type="ECO:0000256" key="12">
    <source>
        <dbReference type="ARBA" id="ARBA00023203"/>
    </source>
</evidence>
<feature type="coiled-coil region" evidence="14">
    <location>
        <begin position="458"/>
        <end position="485"/>
    </location>
</feature>
<dbReference type="PANTHER" id="PTHR46180">
    <property type="entry name" value="VINCULIN"/>
    <property type="match status" value="1"/>
</dbReference>
<keyword evidence="6" id="KW-1003">Cell membrane</keyword>
<dbReference type="SUPFAM" id="SSF47220">
    <property type="entry name" value="alpha-catenin/vinculin-like"/>
    <property type="match status" value="6"/>
</dbReference>
<keyword evidence="17" id="KW-1185">Reference proteome</keyword>
<dbReference type="InterPro" id="IPR036723">
    <property type="entry name" value="Alpha-catenin/vinculin-like_sf"/>
</dbReference>
<organism evidence="16 17">
    <name type="scientific">Psylliodes chrysocephalus</name>
    <dbReference type="NCBI Taxonomy" id="3402493"/>
    <lineage>
        <taxon>Eukaryota</taxon>
        <taxon>Metazoa</taxon>
        <taxon>Ecdysozoa</taxon>
        <taxon>Arthropoda</taxon>
        <taxon>Hexapoda</taxon>
        <taxon>Insecta</taxon>
        <taxon>Pterygota</taxon>
        <taxon>Neoptera</taxon>
        <taxon>Endopterygota</taxon>
        <taxon>Coleoptera</taxon>
        <taxon>Polyphaga</taxon>
        <taxon>Cucujiformia</taxon>
        <taxon>Chrysomeloidea</taxon>
        <taxon>Chrysomelidae</taxon>
        <taxon>Galerucinae</taxon>
        <taxon>Alticini</taxon>
        <taxon>Psylliodes</taxon>
    </lineage>
</organism>
<dbReference type="Pfam" id="PF01044">
    <property type="entry name" value="Vinculin"/>
    <property type="match status" value="1"/>
</dbReference>
<keyword evidence="12" id="KW-0009">Actin-binding</keyword>
<dbReference type="Gene3D" id="1.20.120.810">
    <property type="entry name" value="Vinculin, Vh2 four-helix bundle"/>
    <property type="match status" value="2"/>
</dbReference>
<evidence type="ECO:0000256" key="11">
    <source>
        <dbReference type="ARBA" id="ARBA00023136"/>
    </source>
</evidence>
<evidence type="ECO:0000256" key="6">
    <source>
        <dbReference type="ARBA" id="ARBA00022475"/>
    </source>
</evidence>
<proteinExistence type="inferred from homology"/>
<dbReference type="GO" id="GO:0005912">
    <property type="term" value="C:adherens junction"/>
    <property type="evidence" value="ECO:0007669"/>
    <property type="project" value="UniProtKB-SubCell"/>
</dbReference>
<keyword evidence="7" id="KW-0963">Cytoplasm</keyword>
<dbReference type="EMBL" id="OV651824">
    <property type="protein sequence ID" value="CAH1102081.1"/>
    <property type="molecule type" value="Genomic_DNA"/>
</dbReference>
<comment type="similarity">
    <text evidence="4">Belongs to the vinculin/alpha-catenin family.</text>
</comment>
<keyword evidence="9" id="KW-0130">Cell adhesion</keyword>
<evidence type="ECO:0000313" key="17">
    <source>
        <dbReference type="Proteomes" id="UP001153636"/>
    </source>
</evidence>
<dbReference type="PRINTS" id="PR00806">
    <property type="entry name" value="VINCULIN"/>
</dbReference>
<sequence>MPVFHTKTIESILDPVAQQVSKLVILHEEAEDGIPMPDLQQPVRSVSNAVSNLVKVGRETINSSDDPILRQDMPAALVRVERSSKLLEEASDMLKHDPFSSPARKRLIEGSGGILQATSALLLCFDESEVRKIIKECHRVLDYLAVAEVIETLDELVQFLRDLSPCLSKVSREVSAREKELTHQVHSEILVRCLEQVKTLAPILICSMKIYIHIVSQGGKGAEEAAENRNYLAQRMTDEINEIIRVLQLTSYDEEQSELDNLTVLKKLQNAISNKMNAANDWLFDPNAVRGGVGEKSLRQIIEAAQKVAERCLPQDAHTINKLCSDLTTMTDALCELRQDGKGATPQAESLARGIREKLGGLQQAVLNAVVAVDKTGLQQTAHTVQGRLEQARKWLSNPGHDDKGLGRRAINAIVEEGRKVADGLPGVQKSEILHLCDEVDGLTHQLADLCAQGLGNTPQAQEVARKLSQKLHELKEKINQAVVNRVVEDFIDIVTPLKQFTEAVLVPEGTPNRDQNFSDKAANLQQFSNRAVKTAKMVAAGGSSGNKKLAEALQSAANQVESLTPQLISAGSIRMNYPTSKAADEHFENLRQQYADTLTRVRNLCDEATDSADFIKASEEQMKKHTFLCEEGIKNRQPQKMVDNTSAIARLANRVLLVAKQECDNSEDPHFIDNLNRASDDLQNAIPPMVQDAKLVAVNPADSHSASRWRDSNRALLNAVGNIRQAVQINPELPPLPDINSLNLETAPSHYFIDKVGEPLRNTPTPSRELGALSPTSHQHGGRISPLPKWARGDNSDLLCQELAPNYQETEQAPPRPPLPYDGAPVRPPPPPETDDEDEVFKTAPLPSQPIMVAAHNLHREVRQWSAKDNELIAAAQRMAKLMARLSELVHNDDKGSKRELIATAKAIADASADVTRIAKQLARECTDKRIRTNLLQVCERIPTIATQLKILSTVKATMLGSQGSEEDREATEMLEGNAQNLMQSVKETVRAAESASVKIHAQTHGKLRWVRKQPWYAYA</sequence>
<dbReference type="AlphaFoldDB" id="A0A9P0G8R2"/>
<feature type="compositionally biased region" description="Pro residues" evidence="15">
    <location>
        <begin position="815"/>
        <end position="833"/>
    </location>
</feature>
<keyword evidence="14" id="KW-0175">Coiled coil</keyword>
<evidence type="ECO:0000256" key="3">
    <source>
        <dbReference type="ARBA" id="ARBA00004536"/>
    </source>
</evidence>